<dbReference type="InterPro" id="IPR016516">
    <property type="entry name" value="UCP07580"/>
</dbReference>
<sequence length="282" mass="33128">MSVITPEIQPRRMAIPFDSLTQRFFFLDNPLLSVFVGALSSTFPPGEAEFIASVRLYRDKVTSPELQEQIRGFIGQEGHHSHQHKRANEVLRDLGIDAVRLEKSLEREIKRRLHEGKAKPKFRLALTVGMEHLTAILAEHVLTNPEIFDGLDDSVKELLYWHAVEEIEHKAVAFDVFMSTEGDQAYLRRVLRFATLMFSVRISLYMVALLWWSKKRPTWRDIKEFYKFLFGKKGMISGVRSNYKDFFKAGFHPWDHENTDLIERWKKEFYREEHDQGREKTA</sequence>
<dbReference type="PANTHER" id="PTHR39456">
    <property type="entry name" value="METAL-DEPENDENT HYDROLASE"/>
    <property type="match status" value="1"/>
</dbReference>
<dbReference type="AlphaFoldDB" id="A0A161K4J4"/>
<proteinExistence type="predicted"/>
<keyword evidence="1" id="KW-0812">Transmembrane</keyword>
<protein>
    <recommendedName>
        <fullName evidence="3">Metal-dependent hydrolase</fullName>
    </recommendedName>
</protein>
<name>A0A161K4J4_9ZZZZ</name>
<gene>
    <name evidence="2" type="ORF">MGWOODY_Tha2265</name>
</gene>
<dbReference type="Pfam" id="PF10118">
    <property type="entry name" value="Metal_hydrol"/>
    <property type="match status" value="1"/>
</dbReference>
<reference evidence="2" key="1">
    <citation type="submission" date="2015-10" db="EMBL/GenBank/DDBJ databases">
        <authorList>
            <person name="Gilbert D.G."/>
        </authorList>
    </citation>
    <scope>NUCLEOTIDE SEQUENCE</scope>
</reference>
<dbReference type="PANTHER" id="PTHR39456:SF1">
    <property type="entry name" value="METAL-DEPENDENT HYDROLASE"/>
    <property type="match status" value="1"/>
</dbReference>
<evidence type="ECO:0000313" key="2">
    <source>
        <dbReference type="EMBL" id="CUS41746.1"/>
    </source>
</evidence>
<evidence type="ECO:0008006" key="3">
    <source>
        <dbReference type="Google" id="ProtNLM"/>
    </source>
</evidence>
<feature type="transmembrane region" description="Helical" evidence="1">
    <location>
        <begin position="190"/>
        <end position="212"/>
    </location>
</feature>
<keyword evidence="1" id="KW-1133">Transmembrane helix</keyword>
<dbReference type="EMBL" id="CZQC01000050">
    <property type="protein sequence ID" value="CUS41746.1"/>
    <property type="molecule type" value="Genomic_DNA"/>
</dbReference>
<accession>A0A161K4J4</accession>
<evidence type="ECO:0000256" key="1">
    <source>
        <dbReference type="SAM" id="Phobius"/>
    </source>
</evidence>
<organism evidence="2">
    <name type="scientific">hydrothermal vent metagenome</name>
    <dbReference type="NCBI Taxonomy" id="652676"/>
    <lineage>
        <taxon>unclassified sequences</taxon>
        <taxon>metagenomes</taxon>
        <taxon>ecological metagenomes</taxon>
    </lineage>
</organism>
<dbReference type="PIRSF" id="PIRSF007580">
    <property type="entry name" value="UCP07580"/>
    <property type="match status" value="1"/>
</dbReference>
<dbReference type="SMR" id="A0A161K4J4"/>
<keyword evidence="1" id="KW-0472">Membrane</keyword>